<dbReference type="Pfam" id="PF05016">
    <property type="entry name" value="ParE_toxin"/>
    <property type="match status" value="1"/>
</dbReference>
<evidence type="ECO:0000256" key="2">
    <source>
        <dbReference type="ARBA" id="ARBA00022649"/>
    </source>
</evidence>
<protein>
    <submittedName>
        <fullName evidence="3">RelE/StbE family replicon stabilization toxin</fullName>
    </submittedName>
</protein>
<reference evidence="3 4" key="1">
    <citation type="submission" date="2014-08" db="EMBL/GenBank/DDBJ databases">
        <title>Genome sequence of Tetragenococcus muriaticus.</title>
        <authorList>
            <person name="Chuea-nongthon C."/>
            <person name="Rodtong S."/>
            <person name="Yongsawatdigul J."/>
            <person name="Steele J.L."/>
            <person name="Liu X.-y."/>
            <person name="Speers J."/>
            <person name="Glasner J.D."/>
            <person name="Neeno-Eckwall E.C."/>
        </authorList>
    </citation>
    <scope>NUCLEOTIDE SEQUENCE [LARGE SCALE GENOMIC DNA]</scope>
    <source>
        <strain evidence="3 4">3MR10-3</strain>
    </source>
</reference>
<dbReference type="Gene3D" id="3.30.2310.20">
    <property type="entry name" value="RelE-like"/>
    <property type="match status" value="1"/>
</dbReference>
<dbReference type="PANTHER" id="PTHR35601">
    <property type="entry name" value="TOXIN RELE"/>
    <property type="match status" value="1"/>
</dbReference>
<organism evidence="3 4">
    <name type="scientific">Tetragenococcus muriaticus 3MR10-3</name>
    <dbReference type="NCBI Taxonomy" id="1302648"/>
    <lineage>
        <taxon>Bacteria</taxon>
        <taxon>Bacillati</taxon>
        <taxon>Bacillota</taxon>
        <taxon>Bacilli</taxon>
        <taxon>Lactobacillales</taxon>
        <taxon>Enterococcaceae</taxon>
        <taxon>Tetragenococcus</taxon>
    </lineage>
</organism>
<dbReference type="InterPro" id="IPR007712">
    <property type="entry name" value="RelE/ParE_toxin"/>
</dbReference>
<dbReference type="AlphaFoldDB" id="A0A091C6L0"/>
<dbReference type="RefSeq" id="WP_014123805.1">
    <property type="nucleotide sequence ID" value="NZ_JPVT01000042.1"/>
</dbReference>
<gene>
    <name evidence="3" type="ORF">TMU3MR103_0408</name>
</gene>
<comment type="caution">
    <text evidence="3">The sequence shown here is derived from an EMBL/GenBank/DDBJ whole genome shotgun (WGS) entry which is preliminary data.</text>
</comment>
<accession>A0A091C6L0</accession>
<evidence type="ECO:0000313" key="4">
    <source>
        <dbReference type="Proteomes" id="UP000029381"/>
    </source>
</evidence>
<keyword evidence="2" id="KW-1277">Toxin-antitoxin system</keyword>
<name>A0A091C6L0_9ENTE</name>
<dbReference type="NCBIfam" id="TIGR02385">
    <property type="entry name" value="RelE_StbE"/>
    <property type="match status" value="1"/>
</dbReference>
<dbReference type="InterPro" id="IPR035093">
    <property type="entry name" value="RelE/ParE_toxin_dom_sf"/>
</dbReference>
<proteinExistence type="inferred from homology"/>
<evidence type="ECO:0000256" key="1">
    <source>
        <dbReference type="ARBA" id="ARBA00006226"/>
    </source>
</evidence>
<dbReference type="EMBL" id="JPVT01000042">
    <property type="protein sequence ID" value="KFN92544.1"/>
    <property type="molecule type" value="Genomic_DNA"/>
</dbReference>
<dbReference type="PATRIC" id="fig|1302648.3.peg.395"/>
<keyword evidence="4" id="KW-1185">Reference proteome</keyword>
<dbReference type="PANTHER" id="PTHR35601:SF1">
    <property type="entry name" value="TOXIN RELE"/>
    <property type="match status" value="1"/>
</dbReference>
<evidence type="ECO:0000313" key="3">
    <source>
        <dbReference type="EMBL" id="KFN92544.1"/>
    </source>
</evidence>
<comment type="similarity">
    <text evidence="1">Belongs to the RelE toxin family.</text>
</comment>
<dbReference type="SUPFAM" id="SSF143011">
    <property type="entry name" value="RelE-like"/>
    <property type="match status" value="1"/>
</dbReference>
<sequence>MTFHVETTRRFDKQLKKLDKFAANTILKWLDKNIEGSNNPRLMGKPLVGNHSGKWRYRIGSYRVITKVDDEKLIILALEVGHRKDIYRK</sequence>
<dbReference type="Proteomes" id="UP000029381">
    <property type="component" value="Unassembled WGS sequence"/>
</dbReference>